<sequence length="208" mass="23282">MQDSKKGMLPFRHGIKLSKEQVTKNEHEEQFMSRVPYTSAVGSLMYAMLCTISDICFAIGIVSRFQSKPGPDHWTAVNHIFKYLKRTRDFMFDSSKSGLLIRIEFLSGEEESTFLSGLEQQRFNPFALELQDLSVLGRRGILISIILTAGYLADVVSGCLSEAATGYPTDVGAGYMVDIVARYLCDAIAGYPTELHDRILSRTPHRDT</sequence>
<gene>
    <name evidence="2" type="ORF">LWI28_017696</name>
</gene>
<keyword evidence="3" id="KW-1185">Reference proteome</keyword>
<evidence type="ECO:0008006" key="4">
    <source>
        <dbReference type="Google" id="ProtNLM"/>
    </source>
</evidence>
<dbReference type="PANTHER" id="PTHR11439">
    <property type="entry name" value="GAG-POL-RELATED RETROTRANSPOSON"/>
    <property type="match status" value="1"/>
</dbReference>
<dbReference type="EMBL" id="JAJSOW010000004">
    <property type="protein sequence ID" value="KAI9192055.1"/>
    <property type="molecule type" value="Genomic_DNA"/>
</dbReference>
<proteinExistence type="predicted"/>
<reference evidence="2" key="1">
    <citation type="journal article" date="2022" name="Plant J.">
        <title>Strategies of tolerance reflected in two North American maple genomes.</title>
        <authorList>
            <person name="McEvoy S.L."/>
            <person name="Sezen U.U."/>
            <person name="Trouern-Trend A."/>
            <person name="McMahon S.M."/>
            <person name="Schaberg P.G."/>
            <person name="Yang J."/>
            <person name="Wegrzyn J.L."/>
            <person name="Swenson N.G."/>
        </authorList>
    </citation>
    <scope>NUCLEOTIDE SEQUENCE</scope>
    <source>
        <strain evidence="2">91603</strain>
    </source>
</reference>
<keyword evidence="1" id="KW-1133">Transmembrane helix</keyword>
<dbReference type="Proteomes" id="UP001064489">
    <property type="component" value="Chromosome 6"/>
</dbReference>
<keyword evidence="1" id="KW-0472">Membrane</keyword>
<accession>A0AAD5JC33</accession>
<reference evidence="2" key="2">
    <citation type="submission" date="2023-02" db="EMBL/GenBank/DDBJ databases">
        <authorList>
            <person name="Swenson N.G."/>
            <person name="Wegrzyn J.L."/>
            <person name="Mcevoy S.L."/>
        </authorList>
    </citation>
    <scope>NUCLEOTIDE SEQUENCE</scope>
    <source>
        <strain evidence="2">91603</strain>
        <tissue evidence="2">Leaf</tissue>
    </source>
</reference>
<comment type="caution">
    <text evidence="2">The sequence shown here is derived from an EMBL/GenBank/DDBJ whole genome shotgun (WGS) entry which is preliminary data.</text>
</comment>
<evidence type="ECO:0000256" key="1">
    <source>
        <dbReference type="SAM" id="Phobius"/>
    </source>
</evidence>
<protein>
    <recommendedName>
        <fullName evidence="4">Gag/pol protein</fullName>
    </recommendedName>
</protein>
<dbReference type="PANTHER" id="PTHR11439:SF467">
    <property type="entry name" value="INTEGRASE CATALYTIC DOMAIN-CONTAINING PROTEIN"/>
    <property type="match status" value="1"/>
</dbReference>
<evidence type="ECO:0000313" key="2">
    <source>
        <dbReference type="EMBL" id="KAI9192055.1"/>
    </source>
</evidence>
<organism evidence="2 3">
    <name type="scientific">Acer negundo</name>
    <name type="common">Box elder</name>
    <dbReference type="NCBI Taxonomy" id="4023"/>
    <lineage>
        <taxon>Eukaryota</taxon>
        <taxon>Viridiplantae</taxon>
        <taxon>Streptophyta</taxon>
        <taxon>Embryophyta</taxon>
        <taxon>Tracheophyta</taxon>
        <taxon>Spermatophyta</taxon>
        <taxon>Magnoliopsida</taxon>
        <taxon>eudicotyledons</taxon>
        <taxon>Gunneridae</taxon>
        <taxon>Pentapetalae</taxon>
        <taxon>rosids</taxon>
        <taxon>malvids</taxon>
        <taxon>Sapindales</taxon>
        <taxon>Sapindaceae</taxon>
        <taxon>Hippocastanoideae</taxon>
        <taxon>Acereae</taxon>
        <taxon>Acer</taxon>
    </lineage>
</organism>
<keyword evidence="1" id="KW-0812">Transmembrane</keyword>
<evidence type="ECO:0000313" key="3">
    <source>
        <dbReference type="Proteomes" id="UP001064489"/>
    </source>
</evidence>
<feature type="transmembrane region" description="Helical" evidence="1">
    <location>
        <begin position="40"/>
        <end position="62"/>
    </location>
</feature>
<dbReference type="AlphaFoldDB" id="A0AAD5JC33"/>
<name>A0AAD5JC33_ACENE</name>